<dbReference type="Pfam" id="PF22215">
    <property type="entry name" value="MLKL_N"/>
    <property type="match status" value="1"/>
</dbReference>
<dbReference type="EMBL" id="OY660868">
    <property type="protein sequence ID" value="CAJ1055880.1"/>
    <property type="molecule type" value="Genomic_DNA"/>
</dbReference>
<evidence type="ECO:0000313" key="2">
    <source>
        <dbReference type="EMBL" id="CAJ1055880.1"/>
    </source>
</evidence>
<reference evidence="2" key="1">
    <citation type="submission" date="2023-08" db="EMBL/GenBank/DDBJ databases">
        <authorList>
            <person name="Alioto T."/>
            <person name="Alioto T."/>
            <person name="Gomez Garrido J."/>
        </authorList>
    </citation>
    <scope>NUCLEOTIDE SEQUENCE</scope>
</reference>
<organism evidence="2 3">
    <name type="scientific">Xyrichtys novacula</name>
    <name type="common">Pearly razorfish</name>
    <name type="synonym">Hemipteronotus novacula</name>
    <dbReference type="NCBI Taxonomy" id="13765"/>
    <lineage>
        <taxon>Eukaryota</taxon>
        <taxon>Metazoa</taxon>
        <taxon>Chordata</taxon>
        <taxon>Craniata</taxon>
        <taxon>Vertebrata</taxon>
        <taxon>Euteleostomi</taxon>
        <taxon>Actinopterygii</taxon>
        <taxon>Neopterygii</taxon>
        <taxon>Teleostei</taxon>
        <taxon>Neoteleostei</taxon>
        <taxon>Acanthomorphata</taxon>
        <taxon>Eupercaria</taxon>
        <taxon>Labriformes</taxon>
        <taxon>Labridae</taxon>
        <taxon>Xyrichtys</taxon>
    </lineage>
</organism>
<dbReference type="Gene3D" id="1.20.930.20">
    <property type="entry name" value="Adaptor protein Cbl, N-terminal domain"/>
    <property type="match status" value="1"/>
</dbReference>
<name>A0AAV1F4G5_XYRNO</name>
<feature type="domain" description="Mixed lineage kinase" evidence="1">
    <location>
        <begin position="18"/>
        <end position="119"/>
    </location>
</feature>
<accession>A0AAV1F4G5</accession>
<dbReference type="CDD" id="cd21037">
    <property type="entry name" value="MLKL_NTD"/>
    <property type="match status" value="1"/>
</dbReference>
<sequence>MDLQPVGRLIPGLLTALNFIYDMATNMKANKERFQEIARKVEYLEGLVLRFQANGLDRKSHSVKNALEDLSRTLENIKRWMIKYSNYSGIKKLVRSGKYEEKIGGIDRQLQDHFMFLSGDVLATLSAMGNELDRVQQRISTLFDVSGPSLPVVVVQTGPLFDPRSYATPPLNNSIFPIHDVTPNISDLDQFNPFHISNPDQFNPFHIGDLDQFNPFHISNPDQFNPFHIGDLDQFNPFHISNPDQFNPFHISNLDQFNPFQYFYH</sequence>
<proteinExistence type="predicted"/>
<keyword evidence="3" id="KW-1185">Reference proteome</keyword>
<dbReference type="Proteomes" id="UP001178508">
    <property type="component" value="Chromosome 5"/>
</dbReference>
<gene>
    <name evidence="2" type="ORF">XNOV1_A006668</name>
</gene>
<dbReference type="InterPro" id="IPR059179">
    <property type="entry name" value="MLKL-like_MCAfunc"/>
</dbReference>
<protein>
    <submittedName>
        <fullName evidence="2">Uncharacterized protein LOC127353586 isoform X2</fullName>
    </submittedName>
</protein>
<dbReference type="AlphaFoldDB" id="A0AAV1F4G5"/>
<evidence type="ECO:0000313" key="3">
    <source>
        <dbReference type="Proteomes" id="UP001178508"/>
    </source>
</evidence>
<dbReference type="GO" id="GO:0007166">
    <property type="term" value="P:cell surface receptor signaling pathway"/>
    <property type="evidence" value="ECO:0007669"/>
    <property type="project" value="InterPro"/>
</dbReference>
<evidence type="ECO:0000259" key="1">
    <source>
        <dbReference type="Pfam" id="PF22215"/>
    </source>
</evidence>
<dbReference type="InterPro" id="IPR036537">
    <property type="entry name" value="Adaptor_Cbl_N_dom_sf"/>
</dbReference>
<dbReference type="InterPro" id="IPR054000">
    <property type="entry name" value="MLKL_N"/>
</dbReference>